<accession>A0A0C1TZA9</accession>
<name>A0A0C1TZA9_9CLOT</name>
<keyword evidence="1" id="KW-1133">Transmembrane helix</keyword>
<keyword evidence="1" id="KW-0812">Transmembrane</keyword>
<evidence type="ECO:0000256" key="2">
    <source>
        <dbReference type="SAM" id="SignalP"/>
    </source>
</evidence>
<organism evidence="3 4">
    <name type="scientific">Clostridium argentinense CDC 2741</name>
    <dbReference type="NCBI Taxonomy" id="1418104"/>
    <lineage>
        <taxon>Bacteria</taxon>
        <taxon>Bacillati</taxon>
        <taxon>Bacillota</taxon>
        <taxon>Clostridia</taxon>
        <taxon>Eubacteriales</taxon>
        <taxon>Clostridiaceae</taxon>
        <taxon>Clostridium</taxon>
    </lineage>
</organism>
<keyword evidence="1" id="KW-0472">Membrane</keyword>
<dbReference type="EMBL" id="AYSO01000020">
    <property type="protein sequence ID" value="KIE44608.1"/>
    <property type="molecule type" value="Genomic_DNA"/>
</dbReference>
<proteinExistence type="predicted"/>
<feature type="chain" id="PRO_5002139135" evidence="2">
    <location>
        <begin position="23"/>
        <end position="206"/>
    </location>
</feature>
<dbReference type="AlphaFoldDB" id="A0A0C1TZA9"/>
<comment type="caution">
    <text evidence="3">The sequence shown here is derived from an EMBL/GenBank/DDBJ whole genome shotgun (WGS) entry which is preliminary data.</text>
</comment>
<evidence type="ECO:0000313" key="4">
    <source>
        <dbReference type="Proteomes" id="UP000031366"/>
    </source>
</evidence>
<protein>
    <submittedName>
        <fullName evidence="3">Uncharacterized protein</fullName>
    </submittedName>
</protein>
<keyword evidence="4" id="KW-1185">Reference proteome</keyword>
<reference evidence="3 4" key="1">
    <citation type="journal article" date="2015" name="Infect. Genet. Evol.">
        <title>Genomic sequences of six botulinum neurotoxin-producing strains representing three clostridial species illustrate the mobility and diversity of botulinum neurotoxin genes.</title>
        <authorList>
            <person name="Smith T.J."/>
            <person name="Hill K.K."/>
            <person name="Xie G."/>
            <person name="Foley B.T."/>
            <person name="Williamson C.H."/>
            <person name="Foster J.T."/>
            <person name="Johnson S.L."/>
            <person name="Chertkov O."/>
            <person name="Teshima H."/>
            <person name="Gibbons H.S."/>
            <person name="Johnsky L.A."/>
            <person name="Karavis M.A."/>
            <person name="Smith L.A."/>
        </authorList>
    </citation>
    <scope>NUCLEOTIDE SEQUENCE [LARGE SCALE GENOMIC DNA]</scope>
    <source>
        <strain evidence="3 4">CDC 2741</strain>
    </source>
</reference>
<evidence type="ECO:0000256" key="1">
    <source>
        <dbReference type="SAM" id="Phobius"/>
    </source>
</evidence>
<dbReference type="STRING" id="29341.RSJ17_06645"/>
<feature type="transmembrane region" description="Helical" evidence="1">
    <location>
        <begin position="181"/>
        <end position="200"/>
    </location>
</feature>
<dbReference type="Proteomes" id="UP000031366">
    <property type="component" value="Unassembled WGS sequence"/>
</dbReference>
<keyword evidence="2" id="KW-0732">Signal</keyword>
<sequence>MVKKVTVIILILLLSINTNVFAGDIPESIMLGEQEALFIGEITNIDTNLYNIKPLTIMMGSIEKAEIQVKKFDKYYGTDDNPKIGDVIVAVLLDDNKINDTWIFKCTSEDYKTLELISEPYEMVIRYQQYINEGMYFEAQKKIDEDKKQSAAETNVSIQDRDTNQNNYKDKSIKTFLINNIFMLLSALITIIVFVIFIIYKKQHDN</sequence>
<gene>
    <name evidence="3" type="ORF">U732_769</name>
</gene>
<evidence type="ECO:0000313" key="3">
    <source>
        <dbReference type="EMBL" id="KIE44608.1"/>
    </source>
</evidence>
<dbReference type="RefSeq" id="WP_039636844.1">
    <property type="nucleotide sequence ID" value="NZ_AYSO01000020.1"/>
</dbReference>
<dbReference type="OrthoDB" id="1910414at2"/>
<feature type="signal peptide" evidence="2">
    <location>
        <begin position="1"/>
        <end position="22"/>
    </location>
</feature>